<dbReference type="Proteomes" id="UP000663860">
    <property type="component" value="Unassembled WGS sequence"/>
</dbReference>
<dbReference type="Proteomes" id="UP000663891">
    <property type="component" value="Unassembled WGS sequence"/>
</dbReference>
<protein>
    <submittedName>
        <fullName evidence="7">Uncharacterized protein</fullName>
    </submittedName>
</protein>
<evidence type="ECO:0000313" key="6">
    <source>
        <dbReference type="EMBL" id="CAF1417056.1"/>
    </source>
</evidence>
<accession>A0A815N415</accession>
<dbReference type="InterPro" id="IPR002293">
    <property type="entry name" value="AA/rel_permease1"/>
</dbReference>
<gene>
    <name evidence="6" type="ORF">IZO911_LOCUS40437</name>
    <name evidence="8" type="ORF">KXQ929_LOCUS25976</name>
    <name evidence="7" type="ORF">VCS650_LOCUS38426</name>
</gene>
<feature type="transmembrane region" description="Helical" evidence="5">
    <location>
        <begin position="97"/>
        <end position="118"/>
    </location>
</feature>
<feature type="transmembrane region" description="Helical" evidence="5">
    <location>
        <begin position="34"/>
        <end position="54"/>
    </location>
</feature>
<evidence type="ECO:0000256" key="4">
    <source>
        <dbReference type="ARBA" id="ARBA00023136"/>
    </source>
</evidence>
<keyword evidence="3 5" id="KW-1133">Transmembrane helix</keyword>
<dbReference type="Proteomes" id="UP000663868">
    <property type="component" value="Unassembled WGS sequence"/>
</dbReference>
<sequence length="130" mass="13887">MSSAISGFYHTLTRTKKYGTDSVQESKLKRCLTVFDLTILGIGSTLGTGAYILTGQVAHETAGPSVVLSFLVAAIASILAGLCYAEFGARTPRAGSAYTYTYVSIGELLAFIIGWNMILEYVIGMLTQTE</sequence>
<comment type="subcellular location">
    <subcellularLocation>
        <location evidence="1">Membrane</location>
        <topology evidence="1">Multi-pass membrane protein</topology>
    </subcellularLocation>
</comment>
<evidence type="ECO:0000256" key="2">
    <source>
        <dbReference type="ARBA" id="ARBA00022692"/>
    </source>
</evidence>
<dbReference type="GO" id="GO:0005886">
    <property type="term" value="C:plasma membrane"/>
    <property type="evidence" value="ECO:0007669"/>
    <property type="project" value="TreeGrafter"/>
</dbReference>
<dbReference type="AlphaFoldDB" id="A0A815N415"/>
<evidence type="ECO:0000313" key="7">
    <source>
        <dbReference type="EMBL" id="CAF1433057.1"/>
    </source>
</evidence>
<dbReference type="OrthoDB" id="3900342at2759"/>
<dbReference type="Gene3D" id="1.20.1740.10">
    <property type="entry name" value="Amino acid/polyamine transporter I"/>
    <property type="match status" value="1"/>
</dbReference>
<dbReference type="EMBL" id="CAJOBB010002305">
    <property type="protein sequence ID" value="CAF3957275.1"/>
    <property type="molecule type" value="Genomic_DNA"/>
</dbReference>
<dbReference type="GO" id="GO:0097638">
    <property type="term" value="P:L-arginine import across plasma membrane"/>
    <property type="evidence" value="ECO:0007669"/>
    <property type="project" value="TreeGrafter"/>
</dbReference>
<evidence type="ECO:0000256" key="5">
    <source>
        <dbReference type="SAM" id="Phobius"/>
    </source>
</evidence>
<dbReference type="GO" id="GO:0015189">
    <property type="term" value="F:L-lysine transmembrane transporter activity"/>
    <property type="evidence" value="ECO:0007669"/>
    <property type="project" value="TreeGrafter"/>
</dbReference>
<dbReference type="EMBL" id="CAJNOE010001368">
    <property type="protein sequence ID" value="CAF1417056.1"/>
    <property type="molecule type" value="Genomic_DNA"/>
</dbReference>
<proteinExistence type="predicted"/>
<organism evidence="7 9">
    <name type="scientific">Adineta steineri</name>
    <dbReference type="NCBI Taxonomy" id="433720"/>
    <lineage>
        <taxon>Eukaryota</taxon>
        <taxon>Metazoa</taxon>
        <taxon>Spiralia</taxon>
        <taxon>Gnathifera</taxon>
        <taxon>Rotifera</taxon>
        <taxon>Eurotatoria</taxon>
        <taxon>Bdelloidea</taxon>
        <taxon>Adinetida</taxon>
        <taxon>Adinetidae</taxon>
        <taxon>Adineta</taxon>
    </lineage>
</organism>
<evidence type="ECO:0000256" key="3">
    <source>
        <dbReference type="ARBA" id="ARBA00022989"/>
    </source>
</evidence>
<evidence type="ECO:0000256" key="1">
    <source>
        <dbReference type="ARBA" id="ARBA00004141"/>
    </source>
</evidence>
<keyword evidence="4 5" id="KW-0472">Membrane</keyword>
<feature type="transmembrane region" description="Helical" evidence="5">
    <location>
        <begin position="66"/>
        <end position="85"/>
    </location>
</feature>
<dbReference type="EMBL" id="CAJNON010001142">
    <property type="protein sequence ID" value="CAF1433057.1"/>
    <property type="molecule type" value="Genomic_DNA"/>
</dbReference>
<dbReference type="GO" id="GO:0000064">
    <property type="term" value="F:L-ornithine transmembrane transporter activity"/>
    <property type="evidence" value="ECO:0007669"/>
    <property type="project" value="TreeGrafter"/>
</dbReference>
<evidence type="ECO:0000313" key="9">
    <source>
        <dbReference type="Proteomes" id="UP000663891"/>
    </source>
</evidence>
<dbReference type="PANTHER" id="PTHR43243">
    <property type="entry name" value="INNER MEMBRANE TRANSPORTER YGJI-RELATED"/>
    <property type="match status" value="1"/>
</dbReference>
<evidence type="ECO:0000313" key="8">
    <source>
        <dbReference type="EMBL" id="CAF3957275.1"/>
    </source>
</evidence>
<comment type="caution">
    <text evidence="7">The sequence shown here is derived from an EMBL/GenBank/DDBJ whole genome shotgun (WGS) entry which is preliminary data.</text>
</comment>
<reference evidence="7" key="1">
    <citation type="submission" date="2021-02" db="EMBL/GenBank/DDBJ databases">
        <authorList>
            <person name="Nowell W R."/>
        </authorList>
    </citation>
    <scope>NUCLEOTIDE SEQUENCE</scope>
</reference>
<dbReference type="Pfam" id="PF13520">
    <property type="entry name" value="AA_permease_2"/>
    <property type="match status" value="1"/>
</dbReference>
<dbReference type="PANTHER" id="PTHR43243:SF105">
    <property type="entry name" value="CATIONIC AMINO ACID TRANSPORTER C-TERMINAL DOMAIN-CONTAINING PROTEIN"/>
    <property type="match status" value="1"/>
</dbReference>
<name>A0A815N415_9BILA</name>
<keyword evidence="2 5" id="KW-0812">Transmembrane</keyword>
<dbReference type="GO" id="GO:0061459">
    <property type="term" value="F:L-arginine transmembrane transporter activity"/>
    <property type="evidence" value="ECO:0007669"/>
    <property type="project" value="TreeGrafter"/>
</dbReference>